<dbReference type="InterPro" id="IPR036465">
    <property type="entry name" value="vWFA_dom_sf"/>
</dbReference>
<keyword evidence="5" id="KW-1185">Reference proteome</keyword>
<feature type="chain" id="PRO_5038700845" description="VWFA domain-containing protein" evidence="2">
    <location>
        <begin position="23"/>
        <end position="494"/>
    </location>
</feature>
<dbReference type="PANTHER" id="PTHR10579:SF43">
    <property type="entry name" value="ZINC FINGER (C3HC4-TYPE RING FINGER) FAMILY PROTEIN"/>
    <property type="match status" value="1"/>
</dbReference>
<dbReference type="EMBL" id="AP023355">
    <property type="protein sequence ID" value="BCJ38933.1"/>
    <property type="molecule type" value="Genomic_DNA"/>
</dbReference>
<evidence type="ECO:0000313" key="5">
    <source>
        <dbReference type="Proteomes" id="UP000611640"/>
    </source>
</evidence>
<protein>
    <recommendedName>
        <fullName evidence="3">VWFA domain-containing protein</fullName>
    </recommendedName>
</protein>
<dbReference type="InterPro" id="IPR002035">
    <property type="entry name" value="VWF_A"/>
</dbReference>
<dbReference type="AlphaFoldDB" id="A0A7R7I1D1"/>
<evidence type="ECO:0000259" key="3">
    <source>
        <dbReference type="PROSITE" id="PS50234"/>
    </source>
</evidence>
<gene>
    <name evidence="4" type="ORF">Athai_64360</name>
</gene>
<dbReference type="PROSITE" id="PS50234">
    <property type="entry name" value="VWFA"/>
    <property type="match status" value="1"/>
</dbReference>
<evidence type="ECO:0000313" key="4">
    <source>
        <dbReference type="EMBL" id="BCJ38933.1"/>
    </source>
</evidence>
<feature type="compositionally biased region" description="Low complexity" evidence="1">
    <location>
        <begin position="34"/>
        <end position="55"/>
    </location>
</feature>
<dbReference type="PANTHER" id="PTHR10579">
    <property type="entry name" value="CALCIUM-ACTIVATED CHLORIDE CHANNEL REGULATOR"/>
    <property type="match status" value="1"/>
</dbReference>
<dbReference type="RefSeq" id="WP_203964887.1">
    <property type="nucleotide sequence ID" value="NZ_AP023355.1"/>
</dbReference>
<dbReference type="Gene3D" id="3.40.50.410">
    <property type="entry name" value="von Willebrand factor, type A domain"/>
    <property type="match status" value="1"/>
</dbReference>
<dbReference type="InterPro" id="IPR021908">
    <property type="entry name" value="YfbK_C"/>
</dbReference>
<sequence length="494" mass="52075">MRIVRSVTVVAALAGLALVAGCGGPGRNQSSSGADAAPRKAAGATPETTGTGRPGDAPPVDARSTPRSTFALDVDTASYSHARQQLKAGSLPDPSTVRPEEFVNAFRQDYPQPAGSGFTVTADGARLPDSDTRLMRVGLQTRGEDAAARRDVALTFAIDTSGSMADAAKLDLVKDALHTLIRQLRPSDRVAIVAYADRSRVLRGLTSVRNRDALDGAIDDLSASSSTNLGDGVETAYRVARDGYRKGATNRVILLSDGLANQGDTDSKTILDKVSEQAGRGITLLCVGVGGDYGDALMEQLADHGHGMAVYVGDRADARRTFGTELTANLSVRARAAKAQVEFDPAQVRSYRLIGFDDRRLAADDFRNDSVDGGWVGPGHSVTALYEVTLTAKASGRVATARVRWQDPESDEAREAARTVSVSDLDGALADAAPRLRADRAVAAFAEWLRGDRYATDVRPATLAAAVDAAADATEDAQLRELATLIRTAAKLKN</sequence>
<name>A0A7R7I1D1_9ACTN</name>
<evidence type="ECO:0000256" key="2">
    <source>
        <dbReference type="SAM" id="SignalP"/>
    </source>
</evidence>
<dbReference type="SMART" id="SM00327">
    <property type="entry name" value="VWA"/>
    <property type="match status" value="1"/>
</dbReference>
<feature type="signal peptide" evidence="2">
    <location>
        <begin position="1"/>
        <end position="22"/>
    </location>
</feature>
<organism evidence="4 5">
    <name type="scientific">Actinocatenispora thailandica</name>
    <dbReference type="NCBI Taxonomy" id="227318"/>
    <lineage>
        <taxon>Bacteria</taxon>
        <taxon>Bacillati</taxon>
        <taxon>Actinomycetota</taxon>
        <taxon>Actinomycetes</taxon>
        <taxon>Micromonosporales</taxon>
        <taxon>Micromonosporaceae</taxon>
        <taxon>Actinocatenispora</taxon>
    </lineage>
</organism>
<reference evidence="4 5" key="1">
    <citation type="submission" date="2020-08" db="EMBL/GenBank/DDBJ databases">
        <title>Whole genome shotgun sequence of Actinocatenispora thailandica NBRC 105041.</title>
        <authorList>
            <person name="Komaki H."/>
            <person name="Tamura T."/>
        </authorList>
    </citation>
    <scope>NUCLEOTIDE SEQUENCE [LARGE SCALE GENOMIC DNA]</scope>
    <source>
        <strain evidence="4 5">NBRC 105041</strain>
    </source>
</reference>
<dbReference type="Proteomes" id="UP000611640">
    <property type="component" value="Chromosome"/>
</dbReference>
<dbReference type="PROSITE" id="PS51257">
    <property type="entry name" value="PROKAR_LIPOPROTEIN"/>
    <property type="match status" value="1"/>
</dbReference>
<dbReference type="Pfam" id="PF12034">
    <property type="entry name" value="YfbK_C"/>
    <property type="match status" value="1"/>
</dbReference>
<dbReference type="Pfam" id="PF00092">
    <property type="entry name" value="VWA"/>
    <property type="match status" value="1"/>
</dbReference>
<dbReference type="InterPro" id="IPR051266">
    <property type="entry name" value="CLCR"/>
</dbReference>
<dbReference type="Pfam" id="PF12450">
    <property type="entry name" value="vWF_A"/>
    <property type="match status" value="1"/>
</dbReference>
<proteinExistence type="predicted"/>
<dbReference type="SUPFAM" id="SSF53300">
    <property type="entry name" value="vWA-like"/>
    <property type="match status" value="1"/>
</dbReference>
<accession>A0A7R7I1D1</accession>
<feature type="region of interest" description="Disordered" evidence="1">
    <location>
        <begin position="24"/>
        <end position="66"/>
    </location>
</feature>
<keyword evidence="2" id="KW-0732">Signal</keyword>
<dbReference type="InterPro" id="IPR022156">
    <property type="entry name" value="Uncharacterised_YfbK_N"/>
</dbReference>
<evidence type="ECO:0000256" key="1">
    <source>
        <dbReference type="SAM" id="MobiDB-lite"/>
    </source>
</evidence>
<dbReference type="KEGG" id="atl:Athai_64360"/>
<feature type="domain" description="VWFA" evidence="3">
    <location>
        <begin position="153"/>
        <end position="330"/>
    </location>
</feature>